<proteinExistence type="predicted"/>
<dbReference type="Proteomes" id="UP001163324">
    <property type="component" value="Chromosome 4"/>
</dbReference>
<name>A0ACC0V0P1_9HYPO</name>
<gene>
    <name evidence="1" type="ORF">N3K66_004194</name>
</gene>
<accession>A0ACC0V0P1</accession>
<evidence type="ECO:0000313" key="2">
    <source>
        <dbReference type="Proteomes" id="UP001163324"/>
    </source>
</evidence>
<evidence type="ECO:0000313" key="1">
    <source>
        <dbReference type="EMBL" id="KAI9899932.1"/>
    </source>
</evidence>
<keyword evidence="2" id="KW-1185">Reference proteome</keyword>
<reference evidence="1" key="1">
    <citation type="submission" date="2022-10" db="EMBL/GenBank/DDBJ databases">
        <title>Complete Genome of Trichothecium roseum strain YXFP-22015, a Plant Pathogen Isolated from Citrus.</title>
        <authorList>
            <person name="Wang Y."/>
            <person name="Zhu L."/>
        </authorList>
    </citation>
    <scope>NUCLEOTIDE SEQUENCE</scope>
    <source>
        <strain evidence="1">YXFP-22015</strain>
    </source>
</reference>
<sequence length="373" mass="40324">MGNAQEANAAASSATRAPEEDLPSYSASSPAGAVTEAGPAPRYQQHQRGESLIADAALVTDGVNHQGPTASDPFNFPDAPVREELPAYSAASGRGNNTAGDDDDDDKEAQKPIAIPQITPTYKAPFLDAYAPVLLKYGVPNDTWKHFLDAVSAFLTAKVSDRMLSHAADMGKQATGTPTGLLGDTVRHAKSVGKEIKRYHRKRNYLGAVFEIIGGAITIPIGAALNTAGAAITLPTSALGAIFMKPQTPYERAATYLAAANMKWFYDRGLHAMLLNTEEVSDMIGTSVTGLVGLARSDKRDSVEGLLGAMEGHIEKLEVKPNSRLDLGADTFWVVLVPFNYDEEVRGKEEEDLREQQEEEERRSRKKGKERRR</sequence>
<comment type="caution">
    <text evidence="1">The sequence shown here is derived from an EMBL/GenBank/DDBJ whole genome shotgun (WGS) entry which is preliminary data.</text>
</comment>
<organism evidence="1 2">
    <name type="scientific">Trichothecium roseum</name>
    <dbReference type="NCBI Taxonomy" id="47278"/>
    <lineage>
        <taxon>Eukaryota</taxon>
        <taxon>Fungi</taxon>
        <taxon>Dikarya</taxon>
        <taxon>Ascomycota</taxon>
        <taxon>Pezizomycotina</taxon>
        <taxon>Sordariomycetes</taxon>
        <taxon>Hypocreomycetidae</taxon>
        <taxon>Hypocreales</taxon>
        <taxon>Hypocreales incertae sedis</taxon>
        <taxon>Trichothecium</taxon>
    </lineage>
</organism>
<dbReference type="EMBL" id="CM047943">
    <property type="protein sequence ID" value="KAI9899932.1"/>
    <property type="molecule type" value="Genomic_DNA"/>
</dbReference>
<protein>
    <submittedName>
        <fullName evidence="1">Uncharacterized protein</fullName>
    </submittedName>
</protein>